<keyword evidence="5" id="KW-1185">Reference proteome</keyword>
<organism evidence="4 5">
    <name type="scientific">Scomber scombrus</name>
    <name type="common">Atlantic mackerel</name>
    <name type="synonym">Scomber vernalis</name>
    <dbReference type="NCBI Taxonomy" id="13677"/>
    <lineage>
        <taxon>Eukaryota</taxon>
        <taxon>Metazoa</taxon>
        <taxon>Chordata</taxon>
        <taxon>Craniata</taxon>
        <taxon>Vertebrata</taxon>
        <taxon>Euteleostomi</taxon>
        <taxon>Actinopterygii</taxon>
        <taxon>Neopterygii</taxon>
        <taxon>Teleostei</taxon>
        <taxon>Neoteleostei</taxon>
        <taxon>Acanthomorphata</taxon>
        <taxon>Pelagiaria</taxon>
        <taxon>Scombriformes</taxon>
        <taxon>Scombridae</taxon>
        <taxon>Scomber</taxon>
    </lineage>
</organism>
<gene>
    <name evidence="4" type="ORF">FSCOSCO3_A031708</name>
</gene>
<name>A0AAV1P586_SCOSC</name>
<proteinExistence type="predicted"/>
<feature type="chain" id="PRO_5043314942" evidence="3">
    <location>
        <begin position="20"/>
        <end position="252"/>
    </location>
</feature>
<dbReference type="Gene3D" id="3.30.500.10">
    <property type="entry name" value="MHC class I-like antigen recognition-like"/>
    <property type="match status" value="1"/>
</dbReference>
<accession>A0AAV1P586</accession>
<dbReference type="InterPro" id="IPR037055">
    <property type="entry name" value="MHC_I-like_Ag-recog_sf"/>
</dbReference>
<evidence type="ECO:0000313" key="4">
    <source>
        <dbReference type="EMBL" id="CAK6966885.1"/>
    </source>
</evidence>
<keyword evidence="2" id="KW-0472">Membrane</keyword>
<reference evidence="4 5" key="1">
    <citation type="submission" date="2024-01" db="EMBL/GenBank/DDBJ databases">
        <authorList>
            <person name="Alioto T."/>
            <person name="Alioto T."/>
            <person name="Gomez Garrido J."/>
        </authorList>
    </citation>
    <scope>NUCLEOTIDE SEQUENCE [LARGE SCALE GENOMIC DNA]</scope>
</reference>
<evidence type="ECO:0000256" key="1">
    <source>
        <dbReference type="ARBA" id="ARBA00023180"/>
    </source>
</evidence>
<protein>
    <submittedName>
        <fullName evidence="4">Uncharacterized protein LOC128369646</fullName>
    </submittedName>
</protein>
<comment type="caution">
    <text evidence="4">The sequence shown here is derived from an EMBL/GenBank/DDBJ whole genome shotgun (WGS) entry which is preliminary data.</text>
</comment>
<dbReference type="Proteomes" id="UP001314229">
    <property type="component" value="Unassembled WGS sequence"/>
</dbReference>
<evidence type="ECO:0000256" key="3">
    <source>
        <dbReference type="SAM" id="SignalP"/>
    </source>
</evidence>
<dbReference type="EMBL" id="CAWUFR010000097">
    <property type="protein sequence ID" value="CAK6966885.1"/>
    <property type="molecule type" value="Genomic_DNA"/>
</dbReference>
<keyword evidence="2" id="KW-1133">Transmembrane helix</keyword>
<evidence type="ECO:0000256" key="2">
    <source>
        <dbReference type="SAM" id="Phobius"/>
    </source>
</evidence>
<feature type="transmembrane region" description="Helical" evidence="2">
    <location>
        <begin position="178"/>
        <end position="198"/>
    </location>
</feature>
<dbReference type="SUPFAM" id="SSF54452">
    <property type="entry name" value="MHC antigen-recognition domain"/>
    <property type="match status" value="1"/>
</dbReference>
<dbReference type="AlphaFoldDB" id="A0AAV1P586"/>
<evidence type="ECO:0000313" key="5">
    <source>
        <dbReference type="Proteomes" id="UP001314229"/>
    </source>
</evidence>
<keyword evidence="2" id="KW-0812">Transmembrane</keyword>
<sequence>MHLAVILVLMLGHLSGAFRAPVDTIIVQVQQWSVVGAERVVEQVLLNGVPLTGASKEVSGIIKTMSADELLPTLMSLNQIAELRNYTVLRSRECILEGSQLHWTDRVLYDGEVYLTLDHNDTWTAHIPQALALKVLWDQAEQRTRTERIRLQEGCIKLMRELKLSEEQSVAGNHLPQFLIPVLAMLAFTGLIIISLLLSKKQGECYWLNCTLPKGHHRNASRNKRLWISYTVIQSCGSLTCSHCSSLMFDDC</sequence>
<feature type="signal peptide" evidence="3">
    <location>
        <begin position="1"/>
        <end position="19"/>
    </location>
</feature>
<dbReference type="InterPro" id="IPR011162">
    <property type="entry name" value="MHC_I/II-like_Ag-recog"/>
</dbReference>
<keyword evidence="1" id="KW-0325">Glycoprotein</keyword>
<keyword evidence="3" id="KW-0732">Signal</keyword>